<protein>
    <submittedName>
        <fullName>Visinin</fullName>
    </submittedName>
</protein>
<sequence>MIPEEERLQLPEDENSPQKLWAYFNKIAEGEFIDGVMNDAIMRLIQYEPK</sequence>
<reference key="1">
    <citation type="journal article" date="1993" name="Invest. Ophthalmol. Vis. Sci.">
        <title>Recoverin, but not visinin, is an autoantigen in the human retina identified with a cancer-associated retinopathy.</title>
        <authorList>
            <person name="Polans A.S."/>
            <person name="Burton M.D."/>
            <person name="Haley T.L."/>
            <person name="Crabb J.W."/>
            <person name="Palczewski K."/>
        </authorList>
    </citation>
    <scope>PROTEIN SEQUENCE</scope>
</reference>
<keyword id="KW-0903">Direct protein sequencing</keyword>
<name>Q9PSQ4_CHICK</name>
<proteinExistence type="evidence at protein level"/>
<accession>Q9PSQ4</accession>
<dbReference type="AlphaFoldDB" id="Q9PSQ4"/>
<organism>
    <name type="scientific">Gallus gallus</name>
    <name type="common">Chicken</name>
    <dbReference type="NCBI Taxonomy" id="9031"/>
    <lineage>
        <taxon>Eukaryota</taxon>
        <taxon>Metazoa</taxon>
        <taxon>Chordata</taxon>
        <taxon>Craniata</taxon>
        <taxon>Vertebrata</taxon>
        <taxon>Euteleostomi</taxon>
        <taxon>Archelosauria</taxon>
        <taxon>Archosauria</taxon>
        <taxon>Dinosauria</taxon>
        <taxon>Saurischia</taxon>
        <taxon>Theropoda</taxon>
        <taxon>Coelurosauria</taxon>
        <taxon>Aves</taxon>
        <taxon>Neognathae</taxon>
        <taxon>Galloanserae</taxon>
        <taxon>Galliformes</taxon>
        <taxon>Phasianidae</taxon>
        <taxon>Phasianinae</taxon>
        <taxon>Gallus</taxon>
    </lineage>
</organism>